<comment type="catalytic activity">
    <reaction evidence="8 9">
        <text>(2R)-3-phosphoglycerate + NAD(+) = 3-phosphooxypyruvate + NADH + H(+)</text>
        <dbReference type="Rhea" id="RHEA:12641"/>
        <dbReference type="ChEBI" id="CHEBI:15378"/>
        <dbReference type="ChEBI" id="CHEBI:18110"/>
        <dbReference type="ChEBI" id="CHEBI:57540"/>
        <dbReference type="ChEBI" id="CHEBI:57945"/>
        <dbReference type="ChEBI" id="CHEBI:58272"/>
        <dbReference type="EC" id="1.1.1.95"/>
    </reaction>
</comment>
<keyword evidence="9" id="KW-0718">Serine biosynthesis</keyword>
<organism evidence="14 15">
    <name type="scientific">Neoroseomonas alkaliterrae</name>
    <dbReference type="NCBI Taxonomy" id="1452450"/>
    <lineage>
        <taxon>Bacteria</taxon>
        <taxon>Pseudomonadati</taxon>
        <taxon>Pseudomonadota</taxon>
        <taxon>Alphaproteobacteria</taxon>
        <taxon>Acetobacterales</taxon>
        <taxon>Acetobacteraceae</taxon>
        <taxon>Neoroseomonas</taxon>
    </lineage>
</organism>
<dbReference type="CDD" id="cd12173">
    <property type="entry name" value="PGDH_4"/>
    <property type="match status" value="1"/>
</dbReference>
<evidence type="ECO:0000259" key="13">
    <source>
        <dbReference type="Pfam" id="PF19304"/>
    </source>
</evidence>
<dbReference type="FunFam" id="3.40.50.720:FF:000021">
    <property type="entry name" value="D-3-phosphoglycerate dehydrogenase"/>
    <property type="match status" value="1"/>
</dbReference>
<dbReference type="NCBIfam" id="TIGR01327">
    <property type="entry name" value="PGDH"/>
    <property type="match status" value="1"/>
</dbReference>
<dbReference type="InterPro" id="IPR006140">
    <property type="entry name" value="D-isomer_DH_NAD-bd"/>
</dbReference>
<dbReference type="Pfam" id="PF00389">
    <property type="entry name" value="2-Hacid_dh"/>
    <property type="match status" value="1"/>
</dbReference>
<dbReference type="Pfam" id="PF19304">
    <property type="entry name" value="PGDH_inter"/>
    <property type="match status" value="1"/>
</dbReference>
<dbReference type="GO" id="GO:0006564">
    <property type="term" value="P:L-serine biosynthetic process"/>
    <property type="evidence" value="ECO:0007669"/>
    <property type="project" value="UniProtKB-UniRule"/>
</dbReference>
<evidence type="ECO:0000256" key="8">
    <source>
        <dbReference type="ARBA" id="ARBA00048731"/>
    </source>
</evidence>
<keyword evidence="6 9" id="KW-0520">NAD</keyword>
<comment type="catalytic activity">
    <reaction evidence="7">
        <text>(R)-2-hydroxyglutarate + NAD(+) = 2-oxoglutarate + NADH + H(+)</text>
        <dbReference type="Rhea" id="RHEA:49612"/>
        <dbReference type="ChEBI" id="CHEBI:15378"/>
        <dbReference type="ChEBI" id="CHEBI:15801"/>
        <dbReference type="ChEBI" id="CHEBI:16810"/>
        <dbReference type="ChEBI" id="CHEBI:57540"/>
        <dbReference type="ChEBI" id="CHEBI:57945"/>
        <dbReference type="EC" id="1.1.1.399"/>
    </reaction>
</comment>
<dbReference type="InterPro" id="IPR029753">
    <property type="entry name" value="D-isomer_DH_CS"/>
</dbReference>
<dbReference type="Proteomes" id="UP000562254">
    <property type="component" value="Unassembled WGS sequence"/>
</dbReference>
<evidence type="ECO:0000313" key="14">
    <source>
        <dbReference type="EMBL" id="MBB5691565.1"/>
    </source>
</evidence>
<dbReference type="Gene3D" id="3.40.50.720">
    <property type="entry name" value="NAD(P)-binding Rossmann-like Domain"/>
    <property type="match status" value="2"/>
</dbReference>
<dbReference type="GO" id="GO:0004617">
    <property type="term" value="F:phosphoglycerate dehydrogenase activity"/>
    <property type="evidence" value="ECO:0007669"/>
    <property type="project" value="UniProtKB-UniRule"/>
</dbReference>
<feature type="domain" description="D-isomer specific 2-hydroxyacid dehydrogenase NAD-binding" evidence="12">
    <location>
        <begin position="110"/>
        <end position="284"/>
    </location>
</feature>
<name>A0A840XSP1_9PROT</name>
<dbReference type="UniPathway" id="UPA00135">
    <property type="reaction ID" value="UER00196"/>
</dbReference>
<dbReference type="PANTHER" id="PTHR42938">
    <property type="entry name" value="FORMATE DEHYDROGENASE 1"/>
    <property type="match status" value="1"/>
</dbReference>
<dbReference type="PROSITE" id="PS00670">
    <property type="entry name" value="D_2_HYDROXYACID_DH_2"/>
    <property type="match status" value="1"/>
</dbReference>
<dbReference type="CDD" id="cd04902">
    <property type="entry name" value="ACT_3PGDH-xct"/>
    <property type="match status" value="1"/>
</dbReference>
<protein>
    <recommendedName>
        <fullName evidence="4 9">D-3-phosphoglycerate dehydrogenase</fullName>
        <ecNumber evidence="9">1.1.1.95</ecNumber>
    </recommendedName>
</protein>
<dbReference type="SUPFAM" id="SSF55021">
    <property type="entry name" value="ACT-like"/>
    <property type="match status" value="1"/>
</dbReference>
<evidence type="ECO:0000259" key="12">
    <source>
        <dbReference type="Pfam" id="PF02826"/>
    </source>
</evidence>
<keyword evidence="9" id="KW-0028">Amino-acid biosynthesis</keyword>
<evidence type="ECO:0000256" key="1">
    <source>
        <dbReference type="ARBA" id="ARBA00003800"/>
    </source>
</evidence>
<dbReference type="InterPro" id="IPR002912">
    <property type="entry name" value="ACT_dom"/>
</dbReference>
<evidence type="ECO:0000256" key="7">
    <source>
        <dbReference type="ARBA" id="ARBA00048126"/>
    </source>
</evidence>
<evidence type="ECO:0000256" key="6">
    <source>
        <dbReference type="ARBA" id="ARBA00023027"/>
    </source>
</evidence>
<keyword evidence="15" id="KW-1185">Reference proteome</keyword>
<dbReference type="InterPro" id="IPR036291">
    <property type="entry name" value="NAD(P)-bd_dom_sf"/>
</dbReference>
<feature type="domain" description="ACT" evidence="11">
    <location>
        <begin position="459"/>
        <end position="516"/>
    </location>
</feature>
<evidence type="ECO:0000256" key="9">
    <source>
        <dbReference type="RuleBase" id="RU363003"/>
    </source>
</evidence>
<evidence type="ECO:0000313" key="15">
    <source>
        <dbReference type="Proteomes" id="UP000562254"/>
    </source>
</evidence>
<dbReference type="Pfam" id="PF02826">
    <property type="entry name" value="2-Hacid_dh_C"/>
    <property type="match status" value="1"/>
</dbReference>
<comment type="pathway">
    <text evidence="2 9">Amino-acid biosynthesis; L-serine biosynthesis; L-serine from 3-phospho-D-glycerate: step 1/3.</text>
</comment>
<dbReference type="Gene3D" id="3.30.70.260">
    <property type="match status" value="1"/>
</dbReference>
<dbReference type="SUPFAM" id="SSF52283">
    <property type="entry name" value="Formate/glycerate dehydrogenase catalytic domain-like"/>
    <property type="match status" value="1"/>
</dbReference>
<dbReference type="InterPro" id="IPR006139">
    <property type="entry name" value="D-isomer_2_OHA_DH_cat_dom"/>
</dbReference>
<dbReference type="GO" id="GO:0051287">
    <property type="term" value="F:NAD binding"/>
    <property type="evidence" value="ECO:0007669"/>
    <property type="project" value="UniProtKB-UniRule"/>
</dbReference>
<dbReference type="InterPro" id="IPR045865">
    <property type="entry name" value="ACT-like_dom_sf"/>
</dbReference>
<evidence type="ECO:0000256" key="3">
    <source>
        <dbReference type="ARBA" id="ARBA00005854"/>
    </source>
</evidence>
<feature type="domain" description="D-isomer specific 2-hydroxyacid dehydrogenase catalytic" evidence="10">
    <location>
        <begin position="8"/>
        <end position="316"/>
    </location>
</feature>
<dbReference type="InterPro" id="IPR045626">
    <property type="entry name" value="PGDH_ASB_dom"/>
</dbReference>
<keyword evidence="5 9" id="KW-0560">Oxidoreductase</keyword>
<dbReference type="SUPFAM" id="SSF143548">
    <property type="entry name" value="Serine metabolism enzymes domain"/>
    <property type="match status" value="1"/>
</dbReference>
<feature type="domain" description="D-3-phosphoglycerate dehydrogenase ASB" evidence="13">
    <location>
        <begin position="327"/>
        <end position="448"/>
    </location>
</feature>
<evidence type="ECO:0000256" key="5">
    <source>
        <dbReference type="ARBA" id="ARBA00023002"/>
    </source>
</evidence>
<evidence type="ECO:0000256" key="4">
    <source>
        <dbReference type="ARBA" id="ARBA00021582"/>
    </source>
</evidence>
<dbReference type="RefSeq" id="WP_184486972.1">
    <property type="nucleotide sequence ID" value="NZ_JAAEDJ010000103.1"/>
</dbReference>
<dbReference type="SUPFAM" id="SSF51735">
    <property type="entry name" value="NAD(P)-binding Rossmann-fold domains"/>
    <property type="match status" value="1"/>
</dbReference>
<dbReference type="InterPro" id="IPR029009">
    <property type="entry name" value="ASB_dom_sf"/>
</dbReference>
<accession>A0A840XSP1</accession>
<comment type="similarity">
    <text evidence="3 9">Belongs to the D-isomer specific 2-hydroxyacid dehydrogenase family.</text>
</comment>
<sequence length="532" mass="56507">MLTKTPKVLISDKLSPAAVQIFKDRGIEVDFRPGLKPAELREIIGAYDGLAVRSATKVTRELMEAAPNLKVVGRAGIGVDNVDVTSATARGIVVMNTPFGNAITTAEHAIAMMFALARQIPEASASTKAGKWEKNRFMGVELFGKTLGLIGCGNIGSIVADRAIGLKMKVIAFDPFLSEKRALDLGVEKVELHDLLHRADFVTLHTPLTEQTKNILSREAIARMKPGARLINCARGGLVDEAALYDALKSGHLAGAALDVFETEPATDSPLFTLENVVCTPHLGAATAEAQENVALQVADQMADFLLTGAVSNAINMPSVTAEEAPRLKPYMELVRLIGGMAGQLTAAQDGAIKAIRVEYEGHAAELNHRPLTAAALAGVLTPLMGAVNMVNAPVLAKQRGIEVAETTVERSGEYQTLVRLTVTTDRYEKSIAGTLLAENRPRLVEIKGIAVEADFAPHMLYVTNQDKPGFIGRFGMALAEAGINIATFHLGRAAPGGDAICLVGLDGPIPEEVLAGVRRLPLVVQATPLAF</sequence>
<comment type="function">
    <text evidence="1">Catalyzes the reversible oxidation of 3-phospho-D-glycerate to 3-phosphonooxypyruvate, the first step of the phosphorylated L-serine biosynthesis pathway. Also catalyzes the reversible oxidation of 2-hydroxyglutarate to 2-oxoglutarate.</text>
</comment>
<comment type="caution">
    <text evidence="14">The sequence shown here is derived from an EMBL/GenBank/DDBJ whole genome shotgun (WGS) entry which is preliminary data.</text>
</comment>
<dbReference type="PANTHER" id="PTHR42938:SF47">
    <property type="entry name" value="HYDROXYPYRUVATE REDUCTASE"/>
    <property type="match status" value="1"/>
</dbReference>
<dbReference type="FunFam" id="3.30.1330.90:FF:000003">
    <property type="entry name" value="D-3-phosphoglycerate dehydrogenase"/>
    <property type="match status" value="1"/>
</dbReference>
<evidence type="ECO:0000259" key="10">
    <source>
        <dbReference type="Pfam" id="PF00389"/>
    </source>
</evidence>
<reference evidence="14 15" key="1">
    <citation type="submission" date="2020-08" db="EMBL/GenBank/DDBJ databases">
        <title>Genomic Encyclopedia of Type Strains, Phase IV (KMG-IV): sequencing the most valuable type-strain genomes for metagenomic binning, comparative biology and taxonomic classification.</title>
        <authorList>
            <person name="Goeker M."/>
        </authorList>
    </citation>
    <scope>NUCLEOTIDE SEQUENCE [LARGE SCALE GENOMIC DNA]</scope>
    <source>
        <strain evidence="14 15">DSM 25895</strain>
    </source>
</reference>
<dbReference type="Pfam" id="PF01842">
    <property type="entry name" value="ACT"/>
    <property type="match status" value="1"/>
</dbReference>
<dbReference type="InterPro" id="IPR006236">
    <property type="entry name" value="PGDH"/>
</dbReference>
<dbReference type="PROSITE" id="PS00671">
    <property type="entry name" value="D_2_HYDROXYACID_DH_3"/>
    <property type="match status" value="1"/>
</dbReference>
<proteinExistence type="inferred from homology"/>
<dbReference type="AlphaFoldDB" id="A0A840XSP1"/>
<evidence type="ECO:0000256" key="2">
    <source>
        <dbReference type="ARBA" id="ARBA00005216"/>
    </source>
</evidence>
<dbReference type="Gene3D" id="3.30.1330.90">
    <property type="entry name" value="D-3-phosphoglycerate dehydrogenase, domain 3"/>
    <property type="match status" value="1"/>
</dbReference>
<dbReference type="EC" id="1.1.1.95" evidence="9"/>
<evidence type="ECO:0000259" key="11">
    <source>
        <dbReference type="Pfam" id="PF01842"/>
    </source>
</evidence>
<gene>
    <name evidence="14" type="ORF">FHS88_003722</name>
</gene>
<dbReference type="EMBL" id="JACIJE010000014">
    <property type="protein sequence ID" value="MBB5691565.1"/>
    <property type="molecule type" value="Genomic_DNA"/>
</dbReference>